<dbReference type="OrthoDB" id="4349954at2759"/>
<dbReference type="GO" id="GO:0030490">
    <property type="term" value="P:maturation of SSU-rRNA"/>
    <property type="evidence" value="ECO:0007669"/>
    <property type="project" value="InterPro"/>
</dbReference>
<dbReference type="GO" id="GO:0005730">
    <property type="term" value="C:nucleolus"/>
    <property type="evidence" value="ECO:0007669"/>
    <property type="project" value="TreeGrafter"/>
</dbReference>
<keyword evidence="2" id="KW-1185">Reference proteome</keyword>
<dbReference type="InterPro" id="IPR042859">
    <property type="entry name" value="NOL11"/>
</dbReference>
<dbReference type="EMBL" id="KV417754">
    <property type="protein sequence ID" value="KZP07343.1"/>
    <property type="molecule type" value="Genomic_DNA"/>
</dbReference>
<dbReference type="Proteomes" id="UP000076532">
    <property type="component" value="Unassembled WGS sequence"/>
</dbReference>
<proteinExistence type="predicted"/>
<dbReference type="STRING" id="436010.A0A167XLI9"/>
<reference evidence="1 2" key="1">
    <citation type="journal article" date="2016" name="Mol. Biol. Evol.">
        <title>Comparative Genomics of Early-Diverging Mushroom-Forming Fungi Provides Insights into the Origins of Lignocellulose Decay Capabilities.</title>
        <authorList>
            <person name="Nagy L.G."/>
            <person name="Riley R."/>
            <person name="Tritt A."/>
            <person name="Adam C."/>
            <person name="Daum C."/>
            <person name="Floudas D."/>
            <person name="Sun H."/>
            <person name="Yadav J.S."/>
            <person name="Pangilinan J."/>
            <person name="Larsson K.H."/>
            <person name="Matsuura K."/>
            <person name="Barry K."/>
            <person name="Labutti K."/>
            <person name="Kuo R."/>
            <person name="Ohm R.A."/>
            <person name="Bhattacharya S.S."/>
            <person name="Shirouzu T."/>
            <person name="Yoshinaga Y."/>
            <person name="Martin F.M."/>
            <person name="Grigoriev I.V."/>
            <person name="Hibbett D.S."/>
        </authorList>
    </citation>
    <scope>NUCLEOTIDE SEQUENCE [LARGE SCALE GENOMIC DNA]</scope>
    <source>
        <strain evidence="1 2">CBS 109695</strain>
    </source>
</reference>
<dbReference type="GO" id="GO:0003723">
    <property type="term" value="F:RNA binding"/>
    <property type="evidence" value="ECO:0007669"/>
    <property type="project" value="TreeGrafter"/>
</dbReference>
<accession>A0A167XLI9</accession>
<name>A0A167XLI9_9AGAM</name>
<gene>
    <name evidence="1" type="ORF">FIBSPDRAFT_763084</name>
</gene>
<dbReference type="AlphaFoldDB" id="A0A167XLI9"/>
<dbReference type="PANTHER" id="PTHR15633:SF2">
    <property type="entry name" value="NUCLEOLAR PROTEIN 11"/>
    <property type="match status" value="1"/>
</dbReference>
<sequence length="789" mass="84512">MAATISEPFTLSSYGISKSPAKRVAGLNFNAPHLWSTNQKPSKNSDGHATVTAQGDGVHVIDITTSHPVVSQTLGPSTFFSCPSISQTTPEHGTLTYAVIESASDVDASESGRTIWLWKPEGEVRKKYSTVVSHAVTKMYLLDGIPSRLVLLSPLGDVTLLDGDLTFKSTLQSEKQNQTLYQSFIFGRKSCTFVPHRAGSSSGAIVLSVLAAEETLHLQVTSVGEDDAIIKLGECSLSIGQDRKHNAVVSLTCSESGYLTVLTCSGAWYSFQLDCTDSAVTALPVSESLHLSSLSAFLPSKKPSQEISLLSLGSSFVLLAGLTKTSPREVIFLLWDLQYSVLLASHTMPVPSTLVQAEKSGLILELAGTEGASSQATLVLTPAVPPKNASKSGDTSAALRSTVLVVPYTLPATSTIAGAMGQASASSKWLAKQSPKDVASDLGTGSGIDKTQAALLRTMRTSVEQNRPEAASTAFFEWAEKQGHSEDAALKTQGKPQLGDQFVRALLDVVLQPSKGGDVPYSGKVTRWLLEQRAVSAEMVEGGLISALKQRGDWASILLAFETVLDISENDAISLIHSGIAHHRGASAADDAMQVDPVSSDPVPSFPALLFTCVSYATSPAPLRLALRQHIPAAEDIMAVLEVLDGWISEWNTVALKLVPSTVVKNPKGVTIAKPNRIVKAGVPPLHLVIAFLQSLLDASFLTLLQHPPAHPIIRRIYSDIEPELSRVEEMEQLRGPLEPFARAQMKALRESVEGKKDNGQADWRKKRRVAHAQAGMNVGLYRLEELVL</sequence>
<organism evidence="1 2">
    <name type="scientific">Athelia psychrophila</name>
    <dbReference type="NCBI Taxonomy" id="1759441"/>
    <lineage>
        <taxon>Eukaryota</taxon>
        <taxon>Fungi</taxon>
        <taxon>Dikarya</taxon>
        <taxon>Basidiomycota</taxon>
        <taxon>Agaricomycotina</taxon>
        <taxon>Agaricomycetes</taxon>
        <taxon>Agaricomycetidae</taxon>
        <taxon>Atheliales</taxon>
        <taxon>Atheliaceae</taxon>
        <taxon>Athelia</taxon>
    </lineage>
</organism>
<evidence type="ECO:0000313" key="1">
    <source>
        <dbReference type="EMBL" id="KZP07343.1"/>
    </source>
</evidence>
<dbReference type="PANTHER" id="PTHR15633">
    <property type="entry name" value="NUCLEOLAR PROTEIN 11"/>
    <property type="match status" value="1"/>
</dbReference>
<evidence type="ECO:0000313" key="2">
    <source>
        <dbReference type="Proteomes" id="UP000076532"/>
    </source>
</evidence>
<protein>
    <submittedName>
        <fullName evidence="1">Uncharacterized protein</fullName>
    </submittedName>
</protein>